<keyword evidence="5" id="KW-0574">Periplasm</keyword>
<keyword evidence="3" id="KW-0479">Metal-binding</keyword>
<organism evidence="9 10">
    <name type="scientific">Paraburkholderia kururiensis</name>
    <dbReference type="NCBI Taxonomy" id="984307"/>
    <lineage>
        <taxon>Bacteria</taxon>
        <taxon>Pseudomonadati</taxon>
        <taxon>Pseudomonadota</taxon>
        <taxon>Betaproteobacteria</taxon>
        <taxon>Burkholderiales</taxon>
        <taxon>Burkholderiaceae</taxon>
        <taxon>Paraburkholderia</taxon>
    </lineage>
</organism>
<dbReference type="PANTHER" id="PTHR34820:SF4">
    <property type="entry name" value="INNER MEMBRANE PROTEIN YEBZ"/>
    <property type="match status" value="1"/>
</dbReference>
<dbReference type="SUPFAM" id="SSF81296">
    <property type="entry name" value="E set domains"/>
    <property type="match status" value="1"/>
</dbReference>
<accession>A0ABZ0WHF9</accession>
<dbReference type="InterPro" id="IPR014755">
    <property type="entry name" value="Cu-Rt/internalin_Ig-like"/>
</dbReference>
<dbReference type="PANTHER" id="PTHR34820">
    <property type="entry name" value="INNER MEMBRANE PROTEIN YEBZ"/>
    <property type="match status" value="1"/>
</dbReference>
<dbReference type="RefSeq" id="WP_114809494.1">
    <property type="nucleotide sequence ID" value="NZ_CP139965.1"/>
</dbReference>
<evidence type="ECO:0000259" key="8">
    <source>
        <dbReference type="Pfam" id="PF04234"/>
    </source>
</evidence>
<gene>
    <name evidence="9" type="primary">copC</name>
    <name evidence="9" type="ORF">U0042_22360</name>
</gene>
<evidence type="ECO:0000256" key="2">
    <source>
        <dbReference type="ARBA" id="ARBA00010509"/>
    </source>
</evidence>
<comment type="subcellular location">
    <subcellularLocation>
        <location evidence="1">Periplasm</location>
    </subcellularLocation>
</comment>
<proteinExistence type="inferred from homology"/>
<comment type="similarity">
    <text evidence="2">Belongs to the CopC family.</text>
</comment>
<protein>
    <submittedName>
        <fullName evidence="9">Copper homeostasis periplasmic binding protein CopC</fullName>
    </submittedName>
</protein>
<dbReference type="Proteomes" id="UP001325479">
    <property type="component" value="Chromosome"/>
</dbReference>
<dbReference type="InterPro" id="IPR032694">
    <property type="entry name" value="CopC/D"/>
</dbReference>
<name>A0ABZ0WHF9_9BURK</name>
<feature type="signal peptide" evidence="7">
    <location>
        <begin position="1"/>
        <end position="24"/>
    </location>
</feature>
<dbReference type="NCBIfam" id="NF033814">
    <property type="entry name" value="copper_CopC"/>
    <property type="match status" value="1"/>
</dbReference>
<evidence type="ECO:0000313" key="10">
    <source>
        <dbReference type="Proteomes" id="UP001325479"/>
    </source>
</evidence>
<evidence type="ECO:0000256" key="1">
    <source>
        <dbReference type="ARBA" id="ARBA00004418"/>
    </source>
</evidence>
<keyword evidence="6" id="KW-0186">Copper</keyword>
<dbReference type="InterPro" id="IPR047685">
    <property type="entry name" value="CopC-like"/>
</dbReference>
<reference evidence="9 10" key="1">
    <citation type="submission" date="2023-12" db="EMBL/GenBank/DDBJ databases">
        <title>Genome sequencing and assembly of bacterial species from a model synthetic community.</title>
        <authorList>
            <person name="Hogle S.L."/>
        </authorList>
    </citation>
    <scope>NUCLEOTIDE SEQUENCE [LARGE SCALE GENOMIC DNA]</scope>
    <source>
        <strain evidence="9 10">HAMBI 2494</strain>
    </source>
</reference>
<evidence type="ECO:0000256" key="7">
    <source>
        <dbReference type="SAM" id="SignalP"/>
    </source>
</evidence>
<feature type="domain" description="CopC" evidence="8">
    <location>
        <begin position="25"/>
        <end position="119"/>
    </location>
</feature>
<evidence type="ECO:0000313" key="9">
    <source>
        <dbReference type="EMBL" id="WQD76800.1"/>
    </source>
</evidence>
<keyword evidence="10" id="KW-1185">Reference proteome</keyword>
<dbReference type="InterPro" id="IPR014756">
    <property type="entry name" value="Ig_E-set"/>
</dbReference>
<evidence type="ECO:0000256" key="3">
    <source>
        <dbReference type="ARBA" id="ARBA00022723"/>
    </source>
</evidence>
<evidence type="ECO:0000256" key="6">
    <source>
        <dbReference type="ARBA" id="ARBA00023008"/>
    </source>
</evidence>
<sequence length="120" mass="12573">MKTAFFARGLVAAFALVLAQFAYAHAHPKQQTPAAGATVAAPHEVAIVFDDALEPAFSSIDVTDAHGQSVAAAKSAVDAANHKRMTVALRDLAPGPYSVAWIALAADGHRTQGRYTFTVK</sequence>
<dbReference type="InterPro" id="IPR007348">
    <property type="entry name" value="CopC_dom"/>
</dbReference>
<evidence type="ECO:0000256" key="5">
    <source>
        <dbReference type="ARBA" id="ARBA00022764"/>
    </source>
</evidence>
<dbReference type="EMBL" id="CP139965">
    <property type="protein sequence ID" value="WQD76800.1"/>
    <property type="molecule type" value="Genomic_DNA"/>
</dbReference>
<keyword evidence="4 7" id="KW-0732">Signal</keyword>
<evidence type="ECO:0000256" key="4">
    <source>
        <dbReference type="ARBA" id="ARBA00022729"/>
    </source>
</evidence>
<feature type="chain" id="PRO_5046370379" evidence="7">
    <location>
        <begin position="25"/>
        <end position="120"/>
    </location>
</feature>
<dbReference type="Gene3D" id="2.60.40.1220">
    <property type="match status" value="1"/>
</dbReference>
<dbReference type="Pfam" id="PF04234">
    <property type="entry name" value="CopC"/>
    <property type="match status" value="1"/>
</dbReference>